<evidence type="ECO:0000256" key="5">
    <source>
        <dbReference type="ARBA" id="ARBA00022840"/>
    </source>
</evidence>
<dbReference type="EMBL" id="JARBJD010000023">
    <property type="protein sequence ID" value="KAK2960395.1"/>
    <property type="molecule type" value="Genomic_DNA"/>
</dbReference>
<dbReference type="Proteomes" id="UP001281761">
    <property type="component" value="Unassembled WGS sequence"/>
</dbReference>
<gene>
    <name evidence="11" type="ORF">BLNAU_4612</name>
</gene>
<dbReference type="SMART" id="SM00220">
    <property type="entry name" value="S_TKc"/>
    <property type="match status" value="1"/>
</dbReference>
<evidence type="ECO:0000256" key="8">
    <source>
        <dbReference type="PROSITE-ProRule" id="PRU10141"/>
    </source>
</evidence>
<keyword evidence="4 11" id="KW-0418">Kinase</keyword>
<reference evidence="11 12" key="1">
    <citation type="journal article" date="2022" name="bioRxiv">
        <title>Genomics of Preaxostyla Flagellates Illuminates Evolutionary Transitions and the Path Towards Mitochondrial Loss.</title>
        <authorList>
            <person name="Novak L.V.F."/>
            <person name="Treitli S.C."/>
            <person name="Pyrih J."/>
            <person name="Halakuc P."/>
            <person name="Pipaliya S.V."/>
            <person name="Vacek V."/>
            <person name="Brzon O."/>
            <person name="Soukal P."/>
            <person name="Eme L."/>
            <person name="Dacks J.B."/>
            <person name="Karnkowska A."/>
            <person name="Elias M."/>
            <person name="Hampl V."/>
        </authorList>
    </citation>
    <scope>NUCLEOTIDE SEQUENCE [LARGE SCALE GENOMIC DNA]</scope>
    <source>
        <strain evidence="11">NAU3</strain>
        <tissue evidence="11">Gut</tissue>
    </source>
</reference>
<keyword evidence="2 11" id="KW-0808">Transferase</keyword>
<comment type="similarity">
    <text evidence="6">Belongs to the protein kinase superfamily. STE Ser/Thr protein kinase family. MAP kinase kinase subfamily.</text>
</comment>
<organism evidence="11 12">
    <name type="scientific">Blattamonas nauphoetae</name>
    <dbReference type="NCBI Taxonomy" id="2049346"/>
    <lineage>
        <taxon>Eukaryota</taxon>
        <taxon>Metamonada</taxon>
        <taxon>Preaxostyla</taxon>
        <taxon>Oxymonadida</taxon>
        <taxon>Blattamonas</taxon>
    </lineage>
</organism>
<evidence type="ECO:0000256" key="6">
    <source>
        <dbReference type="ARBA" id="ARBA00038035"/>
    </source>
</evidence>
<dbReference type="InterPro" id="IPR000719">
    <property type="entry name" value="Prot_kinase_dom"/>
</dbReference>
<keyword evidence="1 9" id="KW-0723">Serine/threonine-protein kinase</keyword>
<dbReference type="SUPFAM" id="SSF56112">
    <property type="entry name" value="Protein kinase-like (PK-like)"/>
    <property type="match status" value="1"/>
</dbReference>
<evidence type="ECO:0000256" key="2">
    <source>
        <dbReference type="ARBA" id="ARBA00022679"/>
    </source>
</evidence>
<dbReference type="EC" id="2.7.12.2" evidence="7"/>
<dbReference type="Pfam" id="PF00069">
    <property type="entry name" value="Pkinase"/>
    <property type="match status" value="1"/>
</dbReference>
<dbReference type="InterPro" id="IPR017441">
    <property type="entry name" value="Protein_kinase_ATP_BS"/>
</dbReference>
<dbReference type="GO" id="GO:0004708">
    <property type="term" value="F:MAP kinase kinase activity"/>
    <property type="evidence" value="ECO:0007669"/>
    <property type="project" value="UniProtKB-EC"/>
</dbReference>
<protein>
    <recommendedName>
        <fullName evidence="7">mitogen-activated protein kinase kinase</fullName>
        <ecNumber evidence="7">2.7.12.2</ecNumber>
    </recommendedName>
</protein>
<proteinExistence type="inferred from homology"/>
<dbReference type="Gene3D" id="3.30.200.20">
    <property type="entry name" value="Phosphorylase Kinase, domain 1"/>
    <property type="match status" value="1"/>
</dbReference>
<keyword evidence="12" id="KW-1185">Reference proteome</keyword>
<evidence type="ECO:0000259" key="10">
    <source>
        <dbReference type="PROSITE" id="PS50011"/>
    </source>
</evidence>
<dbReference type="PROSITE" id="PS50011">
    <property type="entry name" value="PROTEIN_KINASE_DOM"/>
    <property type="match status" value="1"/>
</dbReference>
<name>A0ABQ9Y9L6_9EUKA</name>
<evidence type="ECO:0000313" key="11">
    <source>
        <dbReference type="EMBL" id="KAK2960395.1"/>
    </source>
</evidence>
<dbReference type="InterPro" id="IPR011009">
    <property type="entry name" value="Kinase-like_dom_sf"/>
</dbReference>
<dbReference type="Gene3D" id="1.10.510.10">
    <property type="entry name" value="Transferase(Phosphotransferase) domain 1"/>
    <property type="match status" value="1"/>
</dbReference>
<keyword evidence="3 8" id="KW-0547">Nucleotide-binding</keyword>
<dbReference type="PANTHER" id="PTHR48013:SF32">
    <property type="entry name" value="MITOGEN-ACTIVATED PROTEIN KINASE KINASE 2-LIKE"/>
    <property type="match status" value="1"/>
</dbReference>
<feature type="domain" description="Protein kinase" evidence="10">
    <location>
        <begin position="67"/>
        <end position="324"/>
    </location>
</feature>
<evidence type="ECO:0000256" key="9">
    <source>
        <dbReference type="RuleBase" id="RU000304"/>
    </source>
</evidence>
<accession>A0ABQ9Y9L6</accession>
<evidence type="ECO:0000256" key="4">
    <source>
        <dbReference type="ARBA" id="ARBA00022777"/>
    </source>
</evidence>
<dbReference type="PROSITE" id="PS00107">
    <property type="entry name" value="PROTEIN_KINASE_ATP"/>
    <property type="match status" value="1"/>
</dbReference>
<dbReference type="CDD" id="cd06623">
    <property type="entry name" value="PKc_MAPKK_plant_like"/>
    <property type="match status" value="1"/>
</dbReference>
<dbReference type="InterPro" id="IPR008271">
    <property type="entry name" value="Ser/Thr_kinase_AS"/>
</dbReference>
<evidence type="ECO:0000313" key="12">
    <source>
        <dbReference type="Proteomes" id="UP001281761"/>
    </source>
</evidence>
<evidence type="ECO:0000256" key="1">
    <source>
        <dbReference type="ARBA" id="ARBA00022527"/>
    </source>
</evidence>
<dbReference type="PROSITE" id="PS00108">
    <property type="entry name" value="PROTEIN_KINASE_ST"/>
    <property type="match status" value="1"/>
</dbReference>
<sequence length="363" mass="40335">MAHFVKSKRKPPPLIVKEEESAIDSNGQWDEASFVVGRQGIQDKRKVGSSSEDDTIAQPTKYSLDSLEKMELIGFGSSGRVFHVQHRETKSDFALKCIPMDCSKQVRLQLLQEIRANSRLAHQNIVACPDAFLIEGTLYILLEYFDCGSLADLIKVSGPLPEKIIASFARQILSGLSFCHNQHYLHRDIKPSNFLVNSKGEAKIADFGTSSRLDGGANAASTWVGTVTYMSPERIKGSEYSFPGDIWSFGLTVFELAVAHYPYPPSENGQMGFWELLDLIVQKPAPSLSTDSFSKEISDFVAKCLEKEEKDRPSASDLLNHPFLAESNCATTADIQKWIKPYVKLIQQNLVKAAHDAELDMGN</sequence>
<dbReference type="PANTHER" id="PTHR48013">
    <property type="entry name" value="DUAL SPECIFICITY MITOGEN-ACTIVATED PROTEIN KINASE KINASE 5-RELATED"/>
    <property type="match status" value="1"/>
</dbReference>
<feature type="binding site" evidence="8">
    <location>
        <position position="96"/>
    </location>
    <ligand>
        <name>ATP</name>
        <dbReference type="ChEBI" id="CHEBI:30616"/>
    </ligand>
</feature>
<evidence type="ECO:0000256" key="3">
    <source>
        <dbReference type="ARBA" id="ARBA00022741"/>
    </source>
</evidence>
<keyword evidence="5 8" id="KW-0067">ATP-binding</keyword>
<comment type="caution">
    <text evidence="11">The sequence shown here is derived from an EMBL/GenBank/DDBJ whole genome shotgun (WGS) entry which is preliminary data.</text>
</comment>
<evidence type="ECO:0000256" key="7">
    <source>
        <dbReference type="ARBA" id="ARBA00038999"/>
    </source>
</evidence>